<dbReference type="AlphaFoldDB" id="X1PSD7"/>
<gene>
    <name evidence="3" type="ORF">S06H3_43350</name>
</gene>
<feature type="domain" description="Peptidase C14 caspase" evidence="1">
    <location>
        <begin position="103"/>
        <end position="232"/>
    </location>
</feature>
<dbReference type="Gene3D" id="3.40.50.1460">
    <property type="match status" value="1"/>
</dbReference>
<sequence length="262" mass="30293">RKITKAITNSDFFIVCLTKNSYEKRGYLQREIKQALDIWQEKLEDDIYLFPARLEECDVHQDLQDFQWVNLYEDDGWDRLFRAIQAGISRRQAKGDKVENSERIALVVNAFTGEELTACKNDSTRIYTMLTRRDLGNCSRNSPGPYLDCKNRNEFLNYFINAMKKWTSRNQLIFYFSGHGCFMRDQCCFMFGERNEDTLPFKNIMNDLDANGVNRAIMIIDACFSAEGTGIKNKGDILNIKQDEIPKGIVVLASSRGISHES</sequence>
<dbReference type="GO" id="GO:0006508">
    <property type="term" value="P:proteolysis"/>
    <property type="evidence" value="ECO:0007669"/>
    <property type="project" value="InterPro"/>
</dbReference>
<protein>
    <submittedName>
        <fullName evidence="3">Uncharacterized protein</fullName>
    </submittedName>
</protein>
<comment type="caution">
    <text evidence="3">The sequence shown here is derived from an EMBL/GenBank/DDBJ whole genome shotgun (WGS) entry which is preliminary data.</text>
</comment>
<dbReference type="InterPro" id="IPR035897">
    <property type="entry name" value="Toll_tir_struct_dom_sf"/>
</dbReference>
<evidence type="ECO:0000259" key="1">
    <source>
        <dbReference type="Pfam" id="PF00656"/>
    </source>
</evidence>
<feature type="non-terminal residue" evidence="3">
    <location>
        <position position="1"/>
    </location>
</feature>
<feature type="non-terminal residue" evidence="3">
    <location>
        <position position="262"/>
    </location>
</feature>
<evidence type="ECO:0000313" key="3">
    <source>
        <dbReference type="EMBL" id="GAI45431.1"/>
    </source>
</evidence>
<dbReference type="SUPFAM" id="SSF52200">
    <property type="entry name" value="Toll/Interleukin receptor TIR domain"/>
    <property type="match status" value="1"/>
</dbReference>
<dbReference type="Pfam" id="PF13676">
    <property type="entry name" value="TIR_2"/>
    <property type="match status" value="1"/>
</dbReference>
<proteinExistence type="predicted"/>
<dbReference type="EMBL" id="BARV01026884">
    <property type="protein sequence ID" value="GAI45431.1"/>
    <property type="molecule type" value="Genomic_DNA"/>
</dbReference>
<dbReference type="InterPro" id="IPR011600">
    <property type="entry name" value="Pept_C14_caspase"/>
</dbReference>
<dbReference type="Gene3D" id="3.40.50.10140">
    <property type="entry name" value="Toll/interleukin-1 receptor homology (TIR) domain"/>
    <property type="match status" value="1"/>
</dbReference>
<dbReference type="InterPro" id="IPR000157">
    <property type="entry name" value="TIR_dom"/>
</dbReference>
<reference evidence="3" key="1">
    <citation type="journal article" date="2014" name="Front. Microbiol.">
        <title>High frequency of phylogenetically diverse reductive dehalogenase-homologous genes in deep subseafloor sedimentary metagenomes.</title>
        <authorList>
            <person name="Kawai M."/>
            <person name="Futagami T."/>
            <person name="Toyoda A."/>
            <person name="Takaki Y."/>
            <person name="Nishi S."/>
            <person name="Hori S."/>
            <person name="Arai W."/>
            <person name="Tsubouchi T."/>
            <person name="Morono Y."/>
            <person name="Uchiyama I."/>
            <person name="Ito T."/>
            <person name="Fujiyama A."/>
            <person name="Inagaki F."/>
            <person name="Takami H."/>
        </authorList>
    </citation>
    <scope>NUCLEOTIDE SEQUENCE</scope>
    <source>
        <strain evidence="3">Expedition CK06-06</strain>
    </source>
</reference>
<name>X1PSD7_9ZZZZ</name>
<dbReference type="GO" id="GO:0004197">
    <property type="term" value="F:cysteine-type endopeptidase activity"/>
    <property type="evidence" value="ECO:0007669"/>
    <property type="project" value="InterPro"/>
</dbReference>
<feature type="domain" description="TIR" evidence="2">
    <location>
        <begin position="2"/>
        <end position="80"/>
    </location>
</feature>
<evidence type="ECO:0000259" key="2">
    <source>
        <dbReference type="Pfam" id="PF13676"/>
    </source>
</evidence>
<dbReference type="GO" id="GO:0007165">
    <property type="term" value="P:signal transduction"/>
    <property type="evidence" value="ECO:0007669"/>
    <property type="project" value="InterPro"/>
</dbReference>
<accession>X1PSD7</accession>
<dbReference type="Pfam" id="PF00656">
    <property type="entry name" value="Peptidase_C14"/>
    <property type="match status" value="1"/>
</dbReference>
<organism evidence="3">
    <name type="scientific">marine sediment metagenome</name>
    <dbReference type="NCBI Taxonomy" id="412755"/>
    <lineage>
        <taxon>unclassified sequences</taxon>
        <taxon>metagenomes</taxon>
        <taxon>ecological metagenomes</taxon>
    </lineage>
</organism>